<evidence type="ECO:0000313" key="1">
    <source>
        <dbReference type="EMBL" id="GBP98432.1"/>
    </source>
</evidence>
<proteinExistence type="predicted"/>
<dbReference type="EMBL" id="BGZK01003143">
    <property type="protein sequence ID" value="GBP98432.1"/>
    <property type="molecule type" value="Genomic_DNA"/>
</dbReference>
<organism evidence="1 2">
    <name type="scientific">Eumeta variegata</name>
    <name type="common">Bagworm moth</name>
    <name type="synonym">Eumeta japonica</name>
    <dbReference type="NCBI Taxonomy" id="151549"/>
    <lineage>
        <taxon>Eukaryota</taxon>
        <taxon>Metazoa</taxon>
        <taxon>Ecdysozoa</taxon>
        <taxon>Arthropoda</taxon>
        <taxon>Hexapoda</taxon>
        <taxon>Insecta</taxon>
        <taxon>Pterygota</taxon>
        <taxon>Neoptera</taxon>
        <taxon>Endopterygota</taxon>
        <taxon>Lepidoptera</taxon>
        <taxon>Glossata</taxon>
        <taxon>Ditrysia</taxon>
        <taxon>Tineoidea</taxon>
        <taxon>Psychidae</taxon>
        <taxon>Oiketicinae</taxon>
        <taxon>Eumeta</taxon>
    </lineage>
</organism>
<reference evidence="1 2" key="1">
    <citation type="journal article" date="2019" name="Commun. Biol.">
        <title>The bagworm genome reveals a unique fibroin gene that provides high tensile strength.</title>
        <authorList>
            <person name="Kono N."/>
            <person name="Nakamura H."/>
            <person name="Ohtoshi R."/>
            <person name="Tomita M."/>
            <person name="Numata K."/>
            <person name="Arakawa K."/>
        </authorList>
    </citation>
    <scope>NUCLEOTIDE SEQUENCE [LARGE SCALE GENOMIC DNA]</scope>
</reference>
<comment type="caution">
    <text evidence="1">The sequence shown here is derived from an EMBL/GenBank/DDBJ whole genome shotgun (WGS) entry which is preliminary data.</text>
</comment>
<dbReference type="Proteomes" id="UP000299102">
    <property type="component" value="Unassembled WGS sequence"/>
</dbReference>
<name>A0A4C2AF57_EUMVA</name>
<protein>
    <submittedName>
        <fullName evidence="1">Uncharacterized protein</fullName>
    </submittedName>
</protein>
<evidence type="ECO:0000313" key="2">
    <source>
        <dbReference type="Proteomes" id="UP000299102"/>
    </source>
</evidence>
<sequence length="141" mass="15386">MLLLGPLAIPPLYPVERAASSRPPYFARDGPLYTSNVGIFPSLSTCNPSTSRKSQSSVPLASSRSLPTTLHALTSPQDDFVRPELRADPLHAVEVWADRLVALEVDRHDANSAVPGRDYSSSDVFVDECLIFLDVHVTVQD</sequence>
<dbReference type="AlphaFoldDB" id="A0A4C2AF57"/>
<accession>A0A4C2AF57</accession>
<keyword evidence="2" id="KW-1185">Reference proteome</keyword>
<gene>
    <name evidence="1" type="ORF">EVAR_9226_1</name>
</gene>